<evidence type="ECO:0000313" key="4">
    <source>
        <dbReference type="Proteomes" id="UP000237631"/>
    </source>
</evidence>
<feature type="signal peptide" evidence="1">
    <location>
        <begin position="1"/>
        <end position="16"/>
    </location>
</feature>
<comment type="caution">
    <text evidence="3">The sequence shown here is derived from an EMBL/GenBank/DDBJ whole genome shotgun (WGS) entry which is preliminary data.</text>
</comment>
<protein>
    <recommendedName>
        <fullName evidence="2">Phosphatidate phosphatase APP1 catalytic domain-containing protein</fullName>
    </recommendedName>
</protein>
<feature type="domain" description="Phosphatidate phosphatase APP1 catalytic" evidence="2">
    <location>
        <begin position="24"/>
        <end position="164"/>
    </location>
</feature>
<name>A0A2S6CDD5_9PEZI</name>
<dbReference type="InterPro" id="IPR052935">
    <property type="entry name" value="Mg2+_PAP"/>
</dbReference>
<organism evidence="3 4">
    <name type="scientific">Cercospora berteroae</name>
    <dbReference type="NCBI Taxonomy" id="357750"/>
    <lineage>
        <taxon>Eukaryota</taxon>
        <taxon>Fungi</taxon>
        <taxon>Dikarya</taxon>
        <taxon>Ascomycota</taxon>
        <taxon>Pezizomycotina</taxon>
        <taxon>Dothideomycetes</taxon>
        <taxon>Dothideomycetidae</taxon>
        <taxon>Mycosphaerellales</taxon>
        <taxon>Mycosphaerellaceae</taxon>
        <taxon>Cercospora</taxon>
    </lineage>
</organism>
<dbReference type="PANTHER" id="PTHR28208:SF2">
    <property type="entry name" value="PHOSPHATIDATE PHOSPHATASE APP1 CATALYTIC DOMAIN-CONTAINING PROTEIN"/>
    <property type="match status" value="1"/>
</dbReference>
<keyword evidence="1" id="KW-0732">Signal</keyword>
<dbReference type="EMBL" id="PNEN01000488">
    <property type="protein sequence ID" value="PPJ57729.1"/>
    <property type="molecule type" value="Genomic_DNA"/>
</dbReference>
<dbReference type="STRING" id="357750.A0A2S6CDD5"/>
<dbReference type="PANTHER" id="PTHR28208">
    <property type="entry name" value="PHOSPHATIDATE PHOSPHATASE APP1"/>
    <property type="match status" value="1"/>
</dbReference>
<dbReference type="InterPro" id="IPR019236">
    <property type="entry name" value="APP1_cat"/>
</dbReference>
<dbReference type="GO" id="GO:0030479">
    <property type="term" value="C:actin cortical patch"/>
    <property type="evidence" value="ECO:0007669"/>
    <property type="project" value="TreeGrafter"/>
</dbReference>
<dbReference type="GO" id="GO:0008195">
    <property type="term" value="F:phosphatidate phosphatase activity"/>
    <property type="evidence" value="ECO:0007669"/>
    <property type="project" value="InterPro"/>
</dbReference>
<dbReference type="AlphaFoldDB" id="A0A2S6CDD5"/>
<evidence type="ECO:0000259" key="2">
    <source>
        <dbReference type="Pfam" id="PF09949"/>
    </source>
</evidence>
<evidence type="ECO:0000313" key="3">
    <source>
        <dbReference type="EMBL" id="PPJ57729.1"/>
    </source>
</evidence>
<gene>
    <name evidence="3" type="ORF">CBER1_00204</name>
</gene>
<evidence type="ECO:0000256" key="1">
    <source>
        <dbReference type="SAM" id="SignalP"/>
    </source>
</evidence>
<reference evidence="4" key="1">
    <citation type="journal article" date="2017" name="bioRxiv">
        <title>Conservation of a gene cluster reveals novel cercosporin biosynthetic mechanisms and extends production to the genus Colletotrichum.</title>
        <authorList>
            <person name="de Jonge R."/>
            <person name="Ebert M.K."/>
            <person name="Huitt-Roehl C.R."/>
            <person name="Pal P."/>
            <person name="Suttle J.C."/>
            <person name="Spanner R.E."/>
            <person name="Neubauer J.D."/>
            <person name="Jurick W.M.II."/>
            <person name="Stott K.A."/>
            <person name="Secor G.A."/>
            <person name="Thomma B.P.H.J."/>
            <person name="Van de Peer Y."/>
            <person name="Townsend C.A."/>
            <person name="Bolton M.D."/>
        </authorList>
    </citation>
    <scope>NUCLEOTIDE SEQUENCE [LARGE SCALE GENOMIC DNA]</scope>
    <source>
        <strain evidence="4">CBS538.71</strain>
    </source>
</reference>
<dbReference type="OrthoDB" id="414243at2759"/>
<feature type="chain" id="PRO_5015472114" description="Phosphatidate phosphatase APP1 catalytic domain-containing protein" evidence="1">
    <location>
        <begin position="17"/>
        <end position="333"/>
    </location>
</feature>
<sequence length="333" mass="38289">MSGFALLLMLPLYAFAAFLPNASVTIVSDLDDVLRITEIWNPLRAIRGFFTDDFQPVNGMPELYRNFSQVKGTEFAYVTDGFVSWSSSYTYGLQEHYPPGNAYFRLFDLSNLKMLFNARQVHAESLIDEDPNRKFILVGDFATPGLINVYAKLAIKNPRSIQCLVFLDVRATNPANWLVPTTKPLTDRALSNRWTVFETAEEFKNDSITYLNQLKATTNESFGCGHLITRQKSFLDLIENTHYSSARATFMTLTKGLSAMMQCLMILPFRPSPLCRIDRREGTWYPYYKKFESEMELRTWKKLPNTVVNGTKYERMCYEGGKFWLVNGTCEQN</sequence>
<dbReference type="Proteomes" id="UP000237631">
    <property type="component" value="Unassembled WGS sequence"/>
</dbReference>
<dbReference type="Pfam" id="PF09949">
    <property type="entry name" value="APP1_cat"/>
    <property type="match status" value="1"/>
</dbReference>
<proteinExistence type="predicted"/>
<accession>A0A2S6CDD5</accession>
<keyword evidence="4" id="KW-1185">Reference proteome</keyword>